<reference evidence="1" key="1">
    <citation type="submission" date="2021-06" db="EMBL/GenBank/DDBJ databases">
        <authorList>
            <person name="Kallberg Y."/>
            <person name="Tangrot J."/>
            <person name="Rosling A."/>
        </authorList>
    </citation>
    <scope>NUCLEOTIDE SEQUENCE</scope>
    <source>
        <strain evidence="1">IL203A</strain>
    </source>
</reference>
<organism evidence="1 2">
    <name type="scientific">Dentiscutata heterogama</name>
    <dbReference type="NCBI Taxonomy" id="1316150"/>
    <lineage>
        <taxon>Eukaryota</taxon>
        <taxon>Fungi</taxon>
        <taxon>Fungi incertae sedis</taxon>
        <taxon>Mucoromycota</taxon>
        <taxon>Glomeromycotina</taxon>
        <taxon>Glomeromycetes</taxon>
        <taxon>Diversisporales</taxon>
        <taxon>Gigasporaceae</taxon>
        <taxon>Dentiscutata</taxon>
    </lineage>
</organism>
<dbReference type="EMBL" id="CAJVPU010001802">
    <property type="protein sequence ID" value="CAG8488701.1"/>
    <property type="molecule type" value="Genomic_DNA"/>
</dbReference>
<protein>
    <submittedName>
        <fullName evidence="1">16812_t:CDS:1</fullName>
    </submittedName>
</protein>
<evidence type="ECO:0000313" key="1">
    <source>
        <dbReference type="EMBL" id="CAG8488701.1"/>
    </source>
</evidence>
<name>A0ACA9KSB1_9GLOM</name>
<feature type="non-terminal residue" evidence="1">
    <location>
        <position position="47"/>
    </location>
</feature>
<evidence type="ECO:0000313" key="2">
    <source>
        <dbReference type="Proteomes" id="UP000789702"/>
    </source>
</evidence>
<comment type="caution">
    <text evidence="1">The sequence shown here is derived from an EMBL/GenBank/DDBJ whole genome shotgun (WGS) entry which is preliminary data.</text>
</comment>
<dbReference type="Proteomes" id="UP000789702">
    <property type="component" value="Unassembled WGS sequence"/>
</dbReference>
<accession>A0ACA9KSB1</accession>
<proteinExistence type="predicted"/>
<keyword evidence="2" id="KW-1185">Reference proteome</keyword>
<sequence length="47" mass="5411">MIKDYGNNQHLFNDIKKLQEENLGLSIFDSNQYSLYVNATSDLSLSE</sequence>
<gene>
    <name evidence="1" type="ORF">DHETER_LOCUS2457</name>
</gene>